<feature type="region of interest" description="Disordered" evidence="3">
    <location>
        <begin position="446"/>
        <end position="467"/>
    </location>
</feature>
<feature type="region of interest" description="Disordered" evidence="3">
    <location>
        <begin position="2501"/>
        <end position="2520"/>
    </location>
</feature>
<feature type="repeat" description="Filamin" evidence="2">
    <location>
        <begin position="4603"/>
        <end position="4717"/>
    </location>
</feature>
<feature type="repeat" description="Filamin" evidence="2">
    <location>
        <begin position="4112"/>
        <end position="4229"/>
    </location>
</feature>
<feature type="domain" description="Cadherin-like beta-sandwich-like" evidence="5">
    <location>
        <begin position="829"/>
        <end position="921"/>
    </location>
</feature>
<name>A0AAE0GYE7_9CHLO</name>
<dbReference type="InterPro" id="IPR044801">
    <property type="entry name" value="Filamin"/>
</dbReference>
<dbReference type="SUPFAM" id="SSF81296">
    <property type="entry name" value="E set domains"/>
    <property type="match status" value="7"/>
</dbReference>
<evidence type="ECO:0000313" key="7">
    <source>
        <dbReference type="Proteomes" id="UP001190700"/>
    </source>
</evidence>
<feature type="domain" description="Cadherin-like beta-sandwich-like" evidence="5">
    <location>
        <begin position="422"/>
        <end position="503"/>
    </location>
</feature>
<evidence type="ECO:0000259" key="5">
    <source>
        <dbReference type="Pfam" id="PF12733"/>
    </source>
</evidence>
<feature type="repeat" description="Filamin" evidence="2">
    <location>
        <begin position="3070"/>
        <end position="3182"/>
    </location>
</feature>
<dbReference type="Pfam" id="PF00630">
    <property type="entry name" value="Filamin"/>
    <property type="match status" value="3"/>
</dbReference>
<feature type="region of interest" description="Disordered" evidence="3">
    <location>
        <begin position="4242"/>
        <end position="4261"/>
    </location>
</feature>
<accession>A0AAE0GYE7</accession>
<organism evidence="6 7">
    <name type="scientific">Cymbomonas tetramitiformis</name>
    <dbReference type="NCBI Taxonomy" id="36881"/>
    <lineage>
        <taxon>Eukaryota</taxon>
        <taxon>Viridiplantae</taxon>
        <taxon>Chlorophyta</taxon>
        <taxon>Pyramimonadophyceae</taxon>
        <taxon>Pyramimonadales</taxon>
        <taxon>Pyramimonadaceae</taxon>
        <taxon>Cymbomonas</taxon>
    </lineage>
</organism>
<dbReference type="Gene3D" id="2.60.40.10">
    <property type="entry name" value="Immunoglobulins"/>
    <property type="match status" value="15"/>
</dbReference>
<dbReference type="Pfam" id="PF12733">
    <property type="entry name" value="Cadherin-like"/>
    <property type="match status" value="5"/>
</dbReference>
<feature type="repeat" description="Filamin" evidence="2">
    <location>
        <begin position="1237"/>
        <end position="1301"/>
    </location>
</feature>
<evidence type="ECO:0000256" key="2">
    <source>
        <dbReference type="PROSITE-ProRule" id="PRU00087"/>
    </source>
</evidence>
<keyword evidence="7" id="KW-1185">Reference proteome</keyword>
<feature type="domain" description="Cadherin-like beta-sandwich-like" evidence="5">
    <location>
        <begin position="9"/>
        <end position="108"/>
    </location>
</feature>
<dbReference type="InterPro" id="IPR014756">
    <property type="entry name" value="Ig_E-set"/>
</dbReference>
<sequence length="5968" mass="635176">MNTSTAEWTLTPPFSSDRLTYTLSVSTSDEVISVVASYDTTFHSNAAMTIGTSGDHIAVELSQEDGKATGERDIDIYLGAGNIIYISLTASVVYDGHEVTYEVTVTRPQVPKLSALTTDPETLTFEADTLAYTISVSGNTDVLGVTADVDPETASTQLTVDGNSEVQSGETVNVALPEGSAYSILIVVTGLDGTTTTTYNLTVTRAMLPYLNDLDLNPGTLDQEFVRDTFSYTATAACGVSFTTVTATVGSISINTLLINGDLAQSGEGIVIQVAEGSNTVTVELGGDTGTVAYSLVLTVDPPPRLTDLTISEGTFTPSFESEVYAYYLTLGSSSSEINVYTTVDQEMGYTVQINGVVVGNDGSSPYGLAIPEGTNINTISAIDQANMLVTNYTLETLREYEAILTALLLTVGDGNDLLESQFDSANYNYYVEVAATVEQVSITATASPEGSSIQETETETSMTEGESSTYSVVEGMNTFVVKVTTASSYGGASATYSIEVKRNYLPKLESLTTSGTLSPAFDPFVQSYSVYLEEGVTTLTVTPSTATDSTDTITVETSTDDFVSIASTADVSSGDSVEVAVSLSTDTRVRVTGTEGYYDYVLRVSYLSPPMLSGYTAKDEFDITLSSTPDFEGEVASYTVSVPTDSDSACFTFSTESADYSLTVQGFGDGEGNTYVAYTAGEVVCRNDVPIGTSDVNVIVTDSNAATNGYTFTLSRQGRVYSSNITFVDTQLEPLFSEETLSYSVTVANDVDAITMTVTTESTLATMVCTLNSIEVVCTNGVAVLLEPLEVGDNTIKVKLWEDEDVVTTYIISAVRETKTSSSVSSLTSLEVVPDGGVNTLVYDSTVISYEVTVEPGVEHATVNFEVPSPATAAVVEGNAVVAEGVESYVLNLDTGNNLVYVRVTAEDGSQTDYMITVDRLSQSDMAPFFELQVATDDVVYAGTSSTTWTIEFREEEWTEENSGTEAGSLSSVSFQPHLTYSVGEEQVDGPGTPLTRVNSSGATDTVFTLDVTMAARYTVTVGVVDADEDETAWLTIDYQRVYEVKYGDMSMAMSNWSFPASVETGSSKFIIYGYDAYGNLVTGEDRSLTADEIVVQICPGSTQEGRSSVAECTDSSEVATETEQQDSGEYEVTFTITAGGDYSFKVWEKSSGAHIGANLGDFGDYPKVIAVKQVVVDASASKVVELCGFSDVVEMWSCAYDRETGKYDSYVVGDVPFGVKWYDTEGEPMSSGPLGTFVVDVQPADKMEWIEEGTQYIDNSDGTYTVGFKALETGTFTVTMTMDGEAVGGIAEYTVKVVVGEIAHHSQIESGDPWSNTPVVAGSAQQFTLVGYDSGSQRISVGGEADAITLSLSPTVDAWSPEVTDNGDGTYTISYSAPTVSDTEYALAVRVHNISINSQGSYTMEVSAAEIVLQDGAQEGVTLFTYLEATQVETVGMIEFTVHAYDRYGNPSSTGTVSGILGAPSGYTTYDTSTWSNPSTGRFDLEFEQGTTGAHNFTALLLLSESEGEGEIGFEEFTLDPSVPSTLSTYHELQSSADIGEWVIVYISAIDSYGNAIGITGQSDYFTLSVVGDTTGSGAAEVTTVVDQTGNPGHYNASFKGEYADTVVIKVLVSGAEVSQGSSTVMVADLPDTDAEYFMLSGETTGTAGEELVFQLKQTDTNKEFSSETEFVATLNPPSDSGRYSSALTVGSVDSQGIRLIRVSGEELQQTGSYEVVATLTGDAVTASPHAFSIEADATGQLNATIVAPSETKNIAAGTLVTCEVHLTDELGNVVTDWSESGLSVMYTSAYDGTLSRTLALSDDSTYIAASANLTRAGDEVTVTATVGGEEIKGSPIYLNTSTSVSSSSIDASVSLEGSAAYLPEEDSVEERTAGEPVTLNVVPYDEYGNRATGDIGMVVEVHITQTYHGSGETYNNTYQQNDGDDTYVCTPACTVLAYWDPETQTYQVTYTVTTAGSWNVELDVWAATSLEPETLTWEEEVHPGEVDPAQTVLLEAASHTAAETGVIRLELRDKYSNPVEDSSSADPVSLTLILETDDAVELTGSWPSGVGDMQVEDAVAEVSFEYLATVAGTYALDVLTAYVDSPLAASTVVVVPSTPDPEESAVLTETVPIACVAGQNSTFQLEVRDAFGNVVVTDAQPSVEMIFLSTDNSAVASGDTVADIEIEFGNSTGVYTVMYQIKYEGEVQVNVELQTEEGLVHIDESPFYHEIESSTTSASNSELQGDGLSACVVGYPATLRILAFDEYGNPSSSTTDAFYATIDGTRQEASFASKGVYEVSYTVTAEAETAILQVYLSSELITNGCPEVSTDGGGCIVTVVSSTEERAIDYRQTTASGDGLTNAVANGEVSQRRHLLQSDAADVMSYYSGKFVIATHDSDGVRLYEDLTAFTLQVDPGGSDDTYVVANEGDDAGTYTAYYARSTAGSYTLAVFQDEGGEGYQDISAQLGVSGNVTVWPNVTNAGQSSMTVLDSDSASTDNGVEVIIVARDVFGNEQVYSNRPSSHPYSASEDDFGGSASSEGLATVNVDAVLNVTSGEWEATLDLTELASYTITASFNGETVPPEEGQEEYTVEVHEGMLDPDATSMAGPGLSDAIVGSYTFDIYPRDDALNSLTYIADVGNVQCQMTLQNYKDDVQTSYKVTTDNEGNDCVPDDSCRSEDSSTECLFHVTYTVEHAGDYVLTVELCPPDVTECEITNSPQNLTFSPDSAAAAQTLPVPSPELQTQAAAGEKAEYLIQAYDQYGNRVTTGGASLAVTAQQLPDGADPGVYGDYVDHDDGTYTASITYPTGGADYFLSITMGGEHIGGSEELEDELHSPYLVSAGSARCSAEQSYMYGTAASAAEAGLEGVFYIEPLDQDGNPINVLRTDENFDVSMDPDDKPDDGFPRVEVVGTGEDTVYEVHYVIYNVSDIPTTIIVSLVTESGTYEGVGPDSGINSVTVSPGPPSANRTHFSDDISTTGETGVRHTLQIIAKDAWGNVAVEDPYANVVWGFSPEGDADGNWYISGPSEADEAYVATADGDAGEYRATWSNTVSGEYLLRVALNGEYIRVSSTGEQTFIQVVLSASSVTSDYSTWTAEGPGATSNATANAEQVMYIQARDAYGNAMSTGGMESSFSVSMELREGSLVDSTVTPVNTELEWVDYTKKYAVTFTALDIGTLTTYISVAGTAISGSPFVKEAEAGSAVASQSSVGGPAMSGVVVDEETYLEVTLKDAYGQQVQDSNQAARLSISFDHSSVRDNAAVSSEDDPGTYLFRFTLTSFDFGTSNLLEVAISYTDEEGVTSGVQNTPFYLNIYAAGGEVSSDECSAEGDGLVGAVAGAKASFDVTVKNAQGVVITPSDEWIAEPSKYVTFELRLQDTSDLKYQDTYSTTYVSDLNVFRCAYTATSSDLYTLEVIVDGTALPDKHVVQVYAATTSATHSILSISDRVWTEATPSLSTTVISGEYIIATVEPFDEYDNRQLYELYAYDTFVVSDQATADRGGTKATSVYSDPECASSPCRVWMYVNVTGEGVGTYEVAAVLLRDGAELSLEQTVTVTVTVGAVDFENTETTGEGLTSATVSEEASFRLSFKDSYGNAISINNETIKGRFELKPRSSSAVSSGEIQMAWQSSTSFNGLLAAYTLETTGTYDLTIILSAENQAEHTLVLEGYEGTEVLAGPVDTAKCVASGAGVVASTDLTAGDSYSFTVITKDSAGNLVTVGGALFSCLLAGDAQQDPTGVSTAVDSSAIVDNNDGEYTVTYQLTTVGHYLVQVSRNGQYIDGNNAGAYPVHVVAGGADASQCVVTGGGRSGSMAGVLAELFVEARDAFGNARQSTNDDFQYVIQVSTATRASGSFSSLGSGNYSAAYTVTTATEDLTVLVLLESEEVEKNTGGVVTPGSVSAANCYVVGSGFPEVSAGHYTEVKVTAKDEYNNTVPDSTLTFQLSVANSTGGQVAETTLAALPSEDGAYDGRVMVEAAGEYTMQVVLESSSTQQEVVYTAELRVTGGSADASTTSVQGVPPENESGAFSAYAVSSFTVEVRDEHGNLREVEDDLASLTIDQYSEATGDLVTLQGDEITTTTEKHSSGSGYIHTVEFTASVVGRMYVMLEYKDVEVRDTSQQLYTAELVAGEVSAGMSTYDGSGIDPGAIAGQQGTFAIQSNDAGGNPLTTELVGDDAFEVSVTFTLSDGTTVTESGTVVYIGGGAYEVTYQAPETATGVSIGVTLGGEAVGSELENPPDNPAETTVYPADTELTLSAANSEALQSSTPSEPATDATTTTTALVQAEGTAGAAFYFFVQLRSTEGLDMSSVPDGVSLIVEQAGAPVDITQSTIEGRFEVSVSGTKAGDVYLQLFLEESGTQESIKNGEIQFTVQAGEPDSSKSTVSGSGLTSAVAGEESTFEIYAKDAYDNDAVYDAVAGPASFTVHVVPQESSPESLRIRHLAQSESEYGVTVYGAVNAPQTVGSNVYQATYTAQTAGTSLVTVYLSGAEVAEASEAKVDNGAYESTNSILYPDVTTYEALWGTTLRCGDDYTLEVTGRDEYENIHLTPPLDFVLKLTPVTNDEASATTSTSTGTSSPYTISFRAYYAGTYQLQLSETSTGVSHPVTSTQTGQQYLTFDGGVVDPAHTVLQGTGVSSGVASATETVVFAVEQMDKYGNPVPANAEQAALTIEIDVVPLDHYMANGNLNITQTEQGGDYAWYNVSYLPYVPGTYLIDVKIDGVTAGDGTPVSVYFAGRTPPTITLVQFSDSLQTLEVSFSEETDHGGLTSEFSCSEVVDAVTLPLLGDDAVCAWGTTLEREFSYLNVFLGNGATINCKTDDSAADSFHIKDYVIRDEHQTSGFVTGSELVSAPENPVAAVAVLEIPPTVSVCDSAILDAGDSTGSGGRALKYEYTVENGADTTAIKTAFNEQNAHSNESSIYLASDDLTAGEDYVFTVRVTNYIGETSTAECFVTKETGPYPSVSILGANPLDVVPDRMLSLEGEGSQPNTGCVSGDMASQEMTYAWTQLEGPLIDFESDPDIALTMNTPILTISSGTLLYDNEYVFQLTAELVAYPGRYATDTITVVVGPSDIEIEGCLGEDYVGSYTSDVVLRADPLTDPMDAETTWNLQWACLAACAGGLDECRLYSEETFDRSCGLDAATQSILDSSLNEVQVVLPTGSLKPDLTYHFTVDVSKEPAADGRQKQDAVHIFVSEDAVILVQIPLESNTVVSTLAFQAQCIPDLSTLSFTRVLFQWHLVEGDDINGGGLESLLEEVDGEVSTTTEYLSVGASRMTAGQVYSFSCMVFEADDAGVFVENGLSGESLISIDVNAPPSGGRLTIKARLLDSEDQPLDVATGSYIDLNGDGVADEVIDGASIIEGGFQEMLVEFDVTALEWSDMNLPLEYEFFFHLGTEEDIAQSRQSSATATFSLPMGIVSEADTDGRYPMVYVSVKVIDAMGAESVYYYPHALAVREIADDNPVLASYFQEDAATQVRRRQRRLSQEEDDTSQKTSTARALKDLVFDPAVGSQSYSSASRFADLWGRSYGTYMTEYVMEGACTAVDEEFLSLKDEIVFGLQKLDNHTVLSESSIEQLICSVSKIAWKPGELGQDALDVLTTLVYQDKLAATTLRWYEVSAGVTNQERLYFGRAARCTYDLTNLMLRQVNVACNSETRTVDESIMQQLYKSSLTLAHQLAREQSVGAAEIKYNTGEYFYLAAARRKRLSSSSAETRVYDIEVRVTDEYDELMFGLNGNLLQVEDCGVSNNNNNITEDNGWACADDIGAEDLIDVGSLYYLGPVDENDTNYINPFPSDDPRAFGGIGMASAILEEMATEVPEDAPSEAMYVAYGQSLAIPLSANVSLTLYKLPDEYTDDYMTGVRFWNTTNYLNYDVELMQEPGYAYMPNTIYALGFSLYAEEKPPSPPPPPPEVLSPPEPIFGAPPPPPLMEKDELDMGIISGPVVAGIALCSYVIYVFARRRRLLQEIHMDYDDLIEKDEGMSMEE</sequence>
<feature type="domain" description="Cadherin-like beta-sandwich-like" evidence="5">
    <location>
        <begin position="729"/>
        <end position="817"/>
    </location>
</feature>
<feature type="repeat" description="Filamin" evidence="2">
    <location>
        <begin position="2710"/>
        <end position="2811"/>
    </location>
</feature>
<dbReference type="InterPro" id="IPR017868">
    <property type="entry name" value="Filamin/ABP280_repeat-like"/>
</dbReference>
<evidence type="ECO:0000256" key="4">
    <source>
        <dbReference type="SAM" id="Phobius"/>
    </source>
</evidence>
<feature type="compositionally biased region" description="Low complexity" evidence="3">
    <location>
        <begin position="450"/>
        <end position="467"/>
    </location>
</feature>
<feature type="transmembrane region" description="Helical" evidence="4">
    <location>
        <begin position="5919"/>
        <end position="5941"/>
    </location>
</feature>
<evidence type="ECO:0000256" key="1">
    <source>
        <dbReference type="ARBA" id="ARBA00022737"/>
    </source>
</evidence>
<keyword evidence="4" id="KW-0812">Transmembrane</keyword>
<dbReference type="InterPro" id="IPR001298">
    <property type="entry name" value="Filamin/ABP280_rpt"/>
</dbReference>
<comment type="caution">
    <text evidence="6">The sequence shown here is derived from an EMBL/GenBank/DDBJ whole genome shotgun (WGS) entry which is preliminary data.</text>
</comment>
<keyword evidence="4" id="KW-0472">Membrane</keyword>
<proteinExistence type="predicted"/>
<dbReference type="SMART" id="SM00557">
    <property type="entry name" value="IG_FLMN"/>
    <property type="match status" value="6"/>
</dbReference>
<protein>
    <recommendedName>
        <fullName evidence="5">Cadherin-like beta-sandwich-like domain-containing protein</fullName>
    </recommendedName>
</protein>
<feature type="region of interest" description="Disordered" evidence="3">
    <location>
        <begin position="5883"/>
        <end position="5908"/>
    </location>
</feature>
<gene>
    <name evidence="6" type="ORF">CYMTET_6003</name>
</gene>
<feature type="repeat" description="Filamin" evidence="2">
    <location>
        <begin position="3660"/>
        <end position="3777"/>
    </location>
</feature>
<dbReference type="InterPro" id="IPR013783">
    <property type="entry name" value="Ig-like_fold"/>
</dbReference>
<dbReference type="PANTHER" id="PTHR38537:SF15">
    <property type="entry name" value="FILAMIN"/>
    <property type="match status" value="1"/>
</dbReference>
<evidence type="ECO:0000313" key="6">
    <source>
        <dbReference type="EMBL" id="KAK3286448.1"/>
    </source>
</evidence>
<feature type="compositionally biased region" description="Pro residues" evidence="3">
    <location>
        <begin position="5886"/>
        <end position="5908"/>
    </location>
</feature>
<dbReference type="GO" id="GO:0051015">
    <property type="term" value="F:actin filament binding"/>
    <property type="evidence" value="ECO:0007669"/>
    <property type="project" value="InterPro"/>
</dbReference>
<reference evidence="6 7" key="1">
    <citation type="journal article" date="2015" name="Genome Biol. Evol.">
        <title>Comparative Genomics of a Bacterivorous Green Alga Reveals Evolutionary Causalities and Consequences of Phago-Mixotrophic Mode of Nutrition.</title>
        <authorList>
            <person name="Burns J.A."/>
            <person name="Paasch A."/>
            <person name="Narechania A."/>
            <person name="Kim E."/>
        </authorList>
    </citation>
    <scope>NUCLEOTIDE SEQUENCE [LARGE SCALE GENOMIC DNA]</scope>
    <source>
        <strain evidence="6 7">PLY_AMNH</strain>
    </source>
</reference>
<dbReference type="PROSITE" id="PS50194">
    <property type="entry name" value="FILAMIN_REPEAT"/>
    <property type="match status" value="8"/>
</dbReference>
<keyword evidence="1" id="KW-0677">Repeat</keyword>
<dbReference type="PANTHER" id="PTHR38537">
    <property type="entry name" value="JITTERBUG, ISOFORM N"/>
    <property type="match status" value="1"/>
</dbReference>
<keyword evidence="4" id="KW-1133">Transmembrane helix</keyword>
<feature type="repeat" description="Filamin" evidence="2">
    <location>
        <begin position="4357"/>
        <end position="4477"/>
    </location>
</feature>
<dbReference type="InterPro" id="IPR025883">
    <property type="entry name" value="Cadherin-like_domain"/>
</dbReference>
<dbReference type="Proteomes" id="UP001190700">
    <property type="component" value="Unassembled WGS sequence"/>
</dbReference>
<dbReference type="GO" id="GO:0030036">
    <property type="term" value="P:actin cytoskeleton organization"/>
    <property type="evidence" value="ECO:0007669"/>
    <property type="project" value="InterPro"/>
</dbReference>
<dbReference type="EMBL" id="LGRX02001261">
    <property type="protein sequence ID" value="KAK3286448.1"/>
    <property type="molecule type" value="Genomic_DNA"/>
</dbReference>
<feature type="domain" description="Cadherin-like beta-sandwich-like" evidence="5">
    <location>
        <begin position="113"/>
        <end position="205"/>
    </location>
</feature>
<feature type="compositionally biased region" description="Low complexity" evidence="3">
    <location>
        <begin position="4248"/>
        <end position="4261"/>
    </location>
</feature>
<evidence type="ECO:0000256" key="3">
    <source>
        <dbReference type="SAM" id="MobiDB-lite"/>
    </source>
</evidence>
<feature type="repeat" description="Filamin" evidence="2">
    <location>
        <begin position="2099"/>
        <end position="2214"/>
    </location>
</feature>